<reference evidence="13 14" key="1">
    <citation type="submission" date="2024-02" db="EMBL/GenBank/DDBJ databases">
        <title>Chromosome-scale genome assembly of the rough periwinkle Littorina saxatilis.</title>
        <authorList>
            <person name="De Jode A."/>
            <person name="Faria R."/>
            <person name="Formenti G."/>
            <person name="Sims Y."/>
            <person name="Smith T.P."/>
            <person name="Tracey A."/>
            <person name="Wood J.M.D."/>
            <person name="Zagrodzka Z.B."/>
            <person name="Johannesson K."/>
            <person name="Butlin R.K."/>
            <person name="Leder E.H."/>
        </authorList>
    </citation>
    <scope>NUCLEOTIDE SEQUENCE [LARGE SCALE GENOMIC DNA]</scope>
    <source>
        <strain evidence="13">Snail1</strain>
        <tissue evidence="13">Muscle</tissue>
    </source>
</reference>
<evidence type="ECO:0000259" key="12">
    <source>
        <dbReference type="PROSITE" id="PS51843"/>
    </source>
</evidence>
<protein>
    <submittedName>
        <fullName evidence="13">Uncharacterized protein</fullName>
    </submittedName>
</protein>
<dbReference type="CDD" id="cd06916">
    <property type="entry name" value="NR_DBD_like"/>
    <property type="match status" value="1"/>
</dbReference>
<dbReference type="Pfam" id="PF00105">
    <property type="entry name" value="zf-C4"/>
    <property type="match status" value="1"/>
</dbReference>
<dbReference type="GO" id="GO:0000978">
    <property type="term" value="F:RNA polymerase II cis-regulatory region sequence-specific DNA binding"/>
    <property type="evidence" value="ECO:0007669"/>
    <property type="project" value="TreeGrafter"/>
</dbReference>
<feature type="domain" description="Nuclear receptor" evidence="11">
    <location>
        <begin position="10"/>
        <end position="85"/>
    </location>
</feature>
<accession>A0AAN9G885</accession>
<dbReference type="SUPFAM" id="SSF48508">
    <property type="entry name" value="Nuclear receptor ligand-binding domain"/>
    <property type="match status" value="1"/>
</dbReference>
<dbReference type="FunFam" id="3.30.50.10:FF:000030">
    <property type="entry name" value="Nuclear Hormone Receptor family"/>
    <property type="match status" value="1"/>
</dbReference>
<dbReference type="PANTHER" id="PTHR24082:SF473">
    <property type="entry name" value="ECDYSONE-INDUCED PROTEIN 75B, ISOFORM B"/>
    <property type="match status" value="1"/>
</dbReference>
<dbReference type="PROSITE" id="PS51843">
    <property type="entry name" value="NR_LBD"/>
    <property type="match status" value="1"/>
</dbReference>
<feature type="compositionally biased region" description="Low complexity" evidence="10">
    <location>
        <begin position="562"/>
        <end position="613"/>
    </location>
</feature>
<dbReference type="GO" id="GO:0045944">
    <property type="term" value="P:positive regulation of transcription by RNA polymerase II"/>
    <property type="evidence" value="ECO:0007669"/>
    <property type="project" value="TreeGrafter"/>
</dbReference>
<keyword evidence="8" id="KW-0675">Receptor</keyword>
<dbReference type="SUPFAM" id="SSF57716">
    <property type="entry name" value="Glucocorticoid receptor-like (DNA-binding domain)"/>
    <property type="match status" value="1"/>
</dbReference>
<feature type="region of interest" description="Disordered" evidence="10">
    <location>
        <begin position="713"/>
        <end position="776"/>
    </location>
</feature>
<keyword evidence="3" id="KW-0863">Zinc-finger</keyword>
<keyword evidence="4" id="KW-0862">Zinc</keyword>
<dbReference type="Gene3D" id="3.30.50.10">
    <property type="entry name" value="Erythroid Transcription Factor GATA-1, subunit A"/>
    <property type="match status" value="1"/>
</dbReference>
<feature type="region of interest" description="Disordered" evidence="10">
    <location>
        <begin position="320"/>
        <end position="343"/>
    </location>
</feature>
<gene>
    <name evidence="13" type="ORF">V1264_003391</name>
</gene>
<proteinExistence type="inferred from homology"/>
<keyword evidence="9" id="KW-0539">Nucleus</keyword>
<evidence type="ECO:0000256" key="8">
    <source>
        <dbReference type="ARBA" id="ARBA00023170"/>
    </source>
</evidence>
<dbReference type="Proteomes" id="UP001374579">
    <property type="component" value="Unassembled WGS sequence"/>
</dbReference>
<dbReference type="InterPro" id="IPR035500">
    <property type="entry name" value="NHR-like_dom_sf"/>
</dbReference>
<feature type="domain" description="NR LBD" evidence="12">
    <location>
        <begin position="908"/>
        <end position="1135"/>
    </location>
</feature>
<dbReference type="InterPro" id="IPR013088">
    <property type="entry name" value="Znf_NHR/GATA"/>
</dbReference>
<dbReference type="AlphaFoldDB" id="A0AAN9G885"/>
<evidence type="ECO:0000259" key="11">
    <source>
        <dbReference type="PROSITE" id="PS51030"/>
    </source>
</evidence>
<dbReference type="PROSITE" id="PS51030">
    <property type="entry name" value="NUCLEAR_REC_DBD_2"/>
    <property type="match status" value="1"/>
</dbReference>
<keyword evidence="14" id="KW-1185">Reference proteome</keyword>
<dbReference type="InterPro" id="IPR001628">
    <property type="entry name" value="Znf_hrmn_rcpt"/>
</dbReference>
<keyword evidence="2" id="KW-0479">Metal-binding</keyword>
<organism evidence="13 14">
    <name type="scientific">Littorina saxatilis</name>
    <dbReference type="NCBI Taxonomy" id="31220"/>
    <lineage>
        <taxon>Eukaryota</taxon>
        <taxon>Metazoa</taxon>
        <taxon>Spiralia</taxon>
        <taxon>Lophotrochozoa</taxon>
        <taxon>Mollusca</taxon>
        <taxon>Gastropoda</taxon>
        <taxon>Caenogastropoda</taxon>
        <taxon>Littorinimorpha</taxon>
        <taxon>Littorinoidea</taxon>
        <taxon>Littorinidae</taxon>
        <taxon>Littorina</taxon>
    </lineage>
</organism>
<evidence type="ECO:0000256" key="1">
    <source>
        <dbReference type="ARBA" id="ARBA00005993"/>
    </source>
</evidence>
<evidence type="ECO:0000256" key="4">
    <source>
        <dbReference type="ARBA" id="ARBA00022833"/>
    </source>
</evidence>
<keyword evidence="6" id="KW-0238">DNA-binding</keyword>
<feature type="compositionally biased region" description="Polar residues" evidence="10">
    <location>
        <begin position="113"/>
        <end position="133"/>
    </location>
</feature>
<dbReference type="EMBL" id="JBAMIC010000012">
    <property type="protein sequence ID" value="KAK7099213.1"/>
    <property type="molecule type" value="Genomic_DNA"/>
</dbReference>
<evidence type="ECO:0000313" key="14">
    <source>
        <dbReference type="Proteomes" id="UP001374579"/>
    </source>
</evidence>
<evidence type="ECO:0000256" key="2">
    <source>
        <dbReference type="ARBA" id="ARBA00022723"/>
    </source>
</evidence>
<keyword evidence="5" id="KW-0805">Transcription regulation</keyword>
<feature type="compositionally biased region" description="Polar residues" evidence="10">
    <location>
        <begin position="628"/>
        <end position="638"/>
    </location>
</feature>
<comment type="similarity">
    <text evidence="1">Belongs to the nuclear hormone receptor family.</text>
</comment>
<evidence type="ECO:0000256" key="10">
    <source>
        <dbReference type="SAM" id="MobiDB-lite"/>
    </source>
</evidence>
<dbReference type="SMART" id="SM00399">
    <property type="entry name" value="ZnF_C4"/>
    <property type="match status" value="1"/>
</dbReference>
<dbReference type="InterPro" id="IPR000536">
    <property type="entry name" value="Nucl_hrmn_rcpt_lig-bd"/>
</dbReference>
<dbReference type="GO" id="GO:0008270">
    <property type="term" value="F:zinc ion binding"/>
    <property type="evidence" value="ECO:0007669"/>
    <property type="project" value="UniProtKB-KW"/>
</dbReference>
<dbReference type="PRINTS" id="PR00047">
    <property type="entry name" value="STROIDFINGER"/>
</dbReference>
<dbReference type="PANTHER" id="PTHR24082">
    <property type="entry name" value="NUCLEAR HORMONE RECEPTOR"/>
    <property type="match status" value="1"/>
</dbReference>
<comment type="caution">
    <text evidence="13">The sequence shown here is derived from an EMBL/GenBank/DDBJ whole genome shotgun (WGS) entry which is preliminary data.</text>
</comment>
<evidence type="ECO:0000256" key="5">
    <source>
        <dbReference type="ARBA" id="ARBA00023015"/>
    </source>
</evidence>
<dbReference type="Gene3D" id="1.10.565.10">
    <property type="entry name" value="Retinoid X Receptor"/>
    <property type="match status" value="1"/>
</dbReference>
<evidence type="ECO:0000256" key="6">
    <source>
        <dbReference type="ARBA" id="ARBA00023125"/>
    </source>
</evidence>
<keyword evidence="7" id="KW-0804">Transcription</keyword>
<feature type="region of interest" description="Disordered" evidence="10">
    <location>
        <begin position="107"/>
        <end position="139"/>
    </location>
</feature>
<evidence type="ECO:0000256" key="3">
    <source>
        <dbReference type="ARBA" id="ARBA00022771"/>
    </source>
</evidence>
<feature type="compositionally biased region" description="Polar residues" evidence="10">
    <location>
        <begin position="649"/>
        <end position="658"/>
    </location>
</feature>
<feature type="region of interest" description="Disordered" evidence="10">
    <location>
        <begin position="560"/>
        <end position="698"/>
    </location>
</feature>
<dbReference type="GO" id="GO:0000122">
    <property type="term" value="P:negative regulation of transcription by RNA polymerase II"/>
    <property type="evidence" value="ECO:0007669"/>
    <property type="project" value="TreeGrafter"/>
</dbReference>
<feature type="compositionally biased region" description="Gly residues" evidence="10">
    <location>
        <begin position="614"/>
        <end position="623"/>
    </location>
</feature>
<dbReference type="GO" id="GO:0009755">
    <property type="term" value="P:hormone-mediated signaling pathway"/>
    <property type="evidence" value="ECO:0007669"/>
    <property type="project" value="TreeGrafter"/>
</dbReference>
<sequence>MPHGAIPFPFGKCRICCDKATGVHYGVATCEGCKGFYKRSIPKGEKYRCYFGGTCVISPENRNRCKSCRFRKCLEQGMAMEAVKMGRIPKVEKERALEEVATLKSDVDDVSSMSPPTTAVTGPQANTQTTANGSAERGKRLASGGHPFDEDLGCPPWDLPHGDSAHRFPRPHKKFITEYPFKEDNIKVEASDSYFPEKAYHPQHFHAMSLGQSMGPFNNLQTSSAGQAFADRSTMSSQVAFAHPGQDSTGHHHSMADHGLDGKRMFQSENSFHNSSLCSVDSGVFMSNINSSFPSAHSSSSSMYGHDPNRFSTPIDAAFHRTGSSGHSSDTSSGFSSHSSFGTEESSMSLDWYKKDTAANREEKPLMLSSESDLGPFEKLMMASEAARNQNMELHNGQLWTEDRDGSPHGREFSTAARTFDGVSSEMDASQPGTEDGDFQANPGASPQLLALDRESPKSSGTSSPESWVRGQRKLYSPGLIKVLFNQVMQGENGQQRDKLLKKLARTCSQEAFGSSGLELLHSVVSSSMAINRGGSKTASAPDIRSAFLQASTGQASSCANTTVTASPSPSFAASSPAVSHTSYSMSSHTTHGQLSLDSFDGGSSLLSQKHGFGSSGKGGMHQGGSSEVSHQPWSQSPPYHHQEEQGSHAAQYSQCHPQSNSLSQSHNQQYHPQSDSLSQSQNQQYHPQSDSLSQSHSSQFFKELFPSSHSFSAGDMHNIGHSHLTGDSQHPPLATPSQHSPPLEFHQSHPQQTFSEGMEGSHFQSVENPLAVPPSDGGECGFDLNYLCQEQLRDIHESHMQSDANSPVSSHEGSLVNLAPGYSEHNMKDFATAKQLIEGHINDGMTPLSFSGPQGKDTATSACYDDEPKDKEFAAPTYFSDPLMKEAAEVLGSGICKIFECEMRRAFRDQHLKLMREDPTLTIPPTVKHFADIYPLLMKSLPVVNKKIINFCQLAPGFSKLNTPDQKSLLKRGYYDIWMLTNSEYFVDGESYLLVTEDPIFYIRRDMESIIGKENAKTLHCFAQQFNALGLSDLEVAILCCIQLTAPGHDQQAELKDVKEIQKLNSFYLDLLVAVVTDIHGDSCSRVLIDIFRLVPLLGEINRLQRELIGNFSVHGPPGLMEAQDAETAVKEESV</sequence>
<feature type="compositionally biased region" description="Low complexity" evidence="10">
    <location>
        <begin position="659"/>
        <end position="698"/>
    </location>
</feature>
<dbReference type="GO" id="GO:0030154">
    <property type="term" value="P:cell differentiation"/>
    <property type="evidence" value="ECO:0007669"/>
    <property type="project" value="TreeGrafter"/>
</dbReference>
<name>A0AAN9G885_9CAEN</name>
<evidence type="ECO:0000256" key="7">
    <source>
        <dbReference type="ARBA" id="ARBA00023163"/>
    </source>
</evidence>
<evidence type="ECO:0000313" key="13">
    <source>
        <dbReference type="EMBL" id="KAK7099213.1"/>
    </source>
</evidence>
<dbReference type="InterPro" id="IPR050234">
    <property type="entry name" value="Nuclear_hormone_rcpt_NR1"/>
</dbReference>
<feature type="compositionally biased region" description="Low complexity" evidence="10">
    <location>
        <begin position="323"/>
        <end position="343"/>
    </location>
</feature>
<dbReference type="GO" id="GO:0004879">
    <property type="term" value="F:nuclear receptor activity"/>
    <property type="evidence" value="ECO:0007669"/>
    <property type="project" value="TreeGrafter"/>
</dbReference>
<feature type="region of interest" description="Disordered" evidence="10">
    <location>
        <begin position="400"/>
        <end position="446"/>
    </location>
</feature>
<feature type="compositionally biased region" description="Basic and acidic residues" evidence="10">
    <location>
        <begin position="401"/>
        <end position="412"/>
    </location>
</feature>
<evidence type="ECO:0000256" key="9">
    <source>
        <dbReference type="ARBA" id="ARBA00023242"/>
    </source>
</evidence>